<evidence type="ECO:0000256" key="7">
    <source>
        <dbReference type="ARBA" id="ARBA00022723"/>
    </source>
</evidence>
<dbReference type="InterPro" id="IPR045864">
    <property type="entry name" value="aa-tRNA-synth_II/BPL/LPL"/>
</dbReference>
<dbReference type="Proteomes" id="UP001524547">
    <property type="component" value="Unassembled WGS sequence"/>
</dbReference>
<dbReference type="PROSITE" id="PS51483">
    <property type="entry name" value="B5"/>
    <property type="match status" value="1"/>
</dbReference>
<dbReference type="InterPro" id="IPR005121">
    <property type="entry name" value="Fdx_antiC-bd"/>
</dbReference>
<dbReference type="InterPro" id="IPR033714">
    <property type="entry name" value="tRNA_bind_bactPheRS"/>
</dbReference>
<dbReference type="InterPro" id="IPR041616">
    <property type="entry name" value="PheRS_beta_core"/>
</dbReference>
<keyword evidence="6 15" id="KW-0436">Ligase</keyword>
<dbReference type="SUPFAM" id="SSF55681">
    <property type="entry name" value="Class II aaRS and biotin synthetases"/>
    <property type="match status" value="1"/>
</dbReference>
<evidence type="ECO:0000256" key="3">
    <source>
        <dbReference type="ARBA" id="ARBA00011209"/>
    </source>
</evidence>
<gene>
    <name evidence="15 20" type="primary">pheT</name>
    <name evidence="20" type="ORF">NFI88_15680</name>
</gene>
<keyword evidence="5 16" id="KW-0820">tRNA-binding</keyword>
<dbReference type="PROSITE" id="PS51447">
    <property type="entry name" value="FDX_ACB"/>
    <property type="match status" value="1"/>
</dbReference>
<dbReference type="SMART" id="SM00896">
    <property type="entry name" value="FDX-ACB"/>
    <property type="match status" value="1"/>
</dbReference>
<keyword evidence="21" id="KW-1185">Reference proteome</keyword>
<evidence type="ECO:0000313" key="21">
    <source>
        <dbReference type="Proteomes" id="UP001524547"/>
    </source>
</evidence>
<dbReference type="Pfam" id="PF03147">
    <property type="entry name" value="FDX-ACB"/>
    <property type="match status" value="1"/>
</dbReference>
<keyword evidence="10 15" id="KW-0460">Magnesium</keyword>
<evidence type="ECO:0000256" key="11">
    <source>
        <dbReference type="ARBA" id="ARBA00022884"/>
    </source>
</evidence>
<keyword evidence="12 15" id="KW-0648">Protein biosynthesis</keyword>
<evidence type="ECO:0000256" key="15">
    <source>
        <dbReference type="HAMAP-Rule" id="MF_00283"/>
    </source>
</evidence>
<dbReference type="Gene3D" id="3.50.40.10">
    <property type="entry name" value="Phenylalanyl-trna Synthetase, Chain B, domain 3"/>
    <property type="match status" value="1"/>
</dbReference>
<dbReference type="Gene3D" id="3.30.930.10">
    <property type="entry name" value="Bira Bifunctional Protein, Domain 2"/>
    <property type="match status" value="1"/>
</dbReference>
<dbReference type="SMART" id="SM00873">
    <property type="entry name" value="B3_4"/>
    <property type="match status" value="1"/>
</dbReference>
<keyword evidence="4 15" id="KW-0963">Cytoplasm</keyword>
<dbReference type="InterPro" id="IPR012340">
    <property type="entry name" value="NA-bd_OB-fold"/>
</dbReference>
<dbReference type="InterPro" id="IPR036690">
    <property type="entry name" value="Fdx_antiC-bd_sf"/>
</dbReference>
<dbReference type="PANTHER" id="PTHR10947">
    <property type="entry name" value="PHENYLALANYL-TRNA SYNTHETASE BETA CHAIN AND LEUCINE-RICH REPEAT-CONTAINING PROTEIN 47"/>
    <property type="match status" value="1"/>
</dbReference>
<evidence type="ECO:0000256" key="6">
    <source>
        <dbReference type="ARBA" id="ARBA00022598"/>
    </source>
</evidence>
<dbReference type="EC" id="6.1.1.20" evidence="15"/>
<evidence type="ECO:0000256" key="16">
    <source>
        <dbReference type="PROSITE-ProRule" id="PRU00209"/>
    </source>
</evidence>
<proteinExistence type="inferred from homology"/>
<comment type="subcellular location">
    <subcellularLocation>
        <location evidence="1 15">Cytoplasm</location>
    </subcellularLocation>
</comment>
<dbReference type="PROSITE" id="PS50886">
    <property type="entry name" value="TRBD"/>
    <property type="match status" value="1"/>
</dbReference>
<comment type="subunit">
    <text evidence="3 15">Tetramer of two alpha and two beta subunits.</text>
</comment>
<dbReference type="InterPro" id="IPR004532">
    <property type="entry name" value="Phe-tRNA-ligase_IIc_bsu_bact"/>
</dbReference>
<evidence type="ECO:0000256" key="4">
    <source>
        <dbReference type="ARBA" id="ARBA00022490"/>
    </source>
</evidence>
<accession>A0ABT1W0Z6</accession>
<comment type="cofactor">
    <cofactor evidence="15">
        <name>Mg(2+)</name>
        <dbReference type="ChEBI" id="CHEBI:18420"/>
    </cofactor>
    <text evidence="15">Binds 2 magnesium ions per tetramer.</text>
</comment>
<feature type="binding site" evidence="15">
    <location>
        <position position="492"/>
    </location>
    <ligand>
        <name>Mg(2+)</name>
        <dbReference type="ChEBI" id="CHEBI:18420"/>
        <note>shared with alpha subunit</note>
    </ligand>
</feature>
<feature type="binding site" evidence="15">
    <location>
        <position position="491"/>
    </location>
    <ligand>
        <name>Mg(2+)</name>
        <dbReference type="ChEBI" id="CHEBI:18420"/>
        <note>shared with alpha subunit</note>
    </ligand>
</feature>
<reference evidence="20 21" key="1">
    <citation type="submission" date="2022-06" db="EMBL/GenBank/DDBJ databases">
        <title>Rhizosaccharibacter gen. nov. sp. nov. KSS12, endophytic bacteria isolated from sugarcane.</title>
        <authorList>
            <person name="Pitiwittayakul N."/>
        </authorList>
    </citation>
    <scope>NUCLEOTIDE SEQUENCE [LARGE SCALE GENOMIC DNA]</scope>
    <source>
        <strain evidence="20 21">KSS12</strain>
    </source>
</reference>
<feature type="binding site" evidence="15">
    <location>
        <position position="456"/>
    </location>
    <ligand>
        <name>Mg(2+)</name>
        <dbReference type="ChEBI" id="CHEBI:18420"/>
        <note>shared with alpha subunit</note>
    </ligand>
</feature>
<evidence type="ECO:0000256" key="10">
    <source>
        <dbReference type="ARBA" id="ARBA00022842"/>
    </source>
</evidence>
<keyword evidence="7 15" id="KW-0479">Metal-binding</keyword>
<keyword evidence="13 15" id="KW-0030">Aminoacyl-tRNA synthetase</keyword>
<dbReference type="SMART" id="SM00874">
    <property type="entry name" value="B5"/>
    <property type="match status" value="1"/>
</dbReference>
<dbReference type="Pfam" id="PF03484">
    <property type="entry name" value="B5"/>
    <property type="match status" value="1"/>
</dbReference>
<feature type="domain" description="B5" evidence="19">
    <location>
        <begin position="402"/>
        <end position="504"/>
    </location>
</feature>
<dbReference type="SUPFAM" id="SSF56037">
    <property type="entry name" value="PheT/TilS domain"/>
    <property type="match status" value="1"/>
</dbReference>
<dbReference type="NCBIfam" id="TIGR00472">
    <property type="entry name" value="pheT_bact"/>
    <property type="match status" value="1"/>
</dbReference>
<evidence type="ECO:0000256" key="13">
    <source>
        <dbReference type="ARBA" id="ARBA00023146"/>
    </source>
</evidence>
<feature type="binding site" evidence="15">
    <location>
        <position position="488"/>
    </location>
    <ligand>
        <name>Mg(2+)</name>
        <dbReference type="ChEBI" id="CHEBI:18420"/>
        <note>shared with alpha subunit</note>
    </ligand>
</feature>
<evidence type="ECO:0000256" key="1">
    <source>
        <dbReference type="ARBA" id="ARBA00004496"/>
    </source>
</evidence>
<dbReference type="InterPro" id="IPR020825">
    <property type="entry name" value="Phe-tRNA_synthase-like_B3/B4"/>
</dbReference>
<sequence>MKFTLSWLRDHLDTTATLGEITDALNRIGLEVEGVEDRGASLSAFRTARIVSAEQHPNADRLRVCRVDAGAEQGFGDVQVVCGAPNARAGLSVIFAPPGTFIPGSNITIKAGEIRGEKSGGMLCSLRELGLGEESDGIAELPDNTTPGQSYANFAGLDDPVIEIAITPNRGDALAVRGIARDLAAAGLGHLRPWLAGTVEGIFDSPIGWDNRFPEACPMVLGRTIRGVRNGPSPAWLQERLRAVGLRPINALVDVTNFFSFDLGRPLHVFDADKVAGDTLTLRRGAGETLRALDGGDYVADAEDCVIADANGVQSFAGIMGGEHTGATEQTTSVFVECALFDPVRVALSGRRHGITSDARQRFERGIDPALPVSALEAATGMILELCGGEASEVVQAGDAPRWHRSAALRFDRLRTLGGVEVAPDEAVSSLEHLGFTVRRRDDQGAEFEVPSWRNDIAMPVELALRADDTTDPAPVRASVAAVEAECDLVEEVLRLRGLDAVPAVPLLPVSPVPLPALTARQARAALARRLLASRGLVECVGFSFTSCAQAALFGETPDTLRLLNPIAADLDQMRPTPLATLLPAAARNAARGLADGALFEIGPGFGHPATPGDGGQALVAAALRFGHGARVPGRPAAPVTLWDVKADALAVLAALGVPMEALSVTADAPSHYHPGRSGVVRQGPKTVLARFGELHPAVARAVGLDMPAAAVELFLDAVPDPKRRRKGAPELPSLQPVRRDFAFVVGQEVTAEAVLRAARGAERSLIAGVSLFDVFEGGTLGEGRKSLAIEVVFQPRERSLTENELEAASNKVMAAVAKATGAVLRG</sequence>
<protein>
    <recommendedName>
        <fullName evidence="15">Phenylalanine--tRNA ligase beta subunit</fullName>
        <ecNumber evidence="15">6.1.1.20</ecNumber>
    </recommendedName>
    <alternativeName>
        <fullName evidence="15">Phenylalanyl-tRNA synthetase beta subunit</fullName>
        <shortName evidence="15">PheRS</shortName>
    </alternativeName>
</protein>
<evidence type="ECO:0000259" key="19">
    <source>
        <dbReference type="PROSITE" id="PS51483"/>
    </source>
</evidence>
<evidence type="ECO:0000313" key="20">
    <source>
        <dbReference type="EMBL" id="MCQ8242273.1"/>
    </source>
</evidence>
<dbReference type="HAMAP" id="MF_00283">
    <property type="entry name" value="Phe_tRNA_synth_beta1"/>
    <property type="match status" value="1"/>
</dbReference>
<dbReference type="Gene3D" id="2.40.50.140">
    <property type="entry name" value="Nucleic acid-binding proteins"/>
    <property type="match status" value="1"/>
</dbReference>
<dbReference type="EMBL" id="JAMZEJ010000010">
    <property type="protein sequence ID" value="MCQ8242273.1"/>
    <property type="molecule type" value="Genomic_DNA"/>
</dbReference>
<dbReference type="InterPro" id="IPR005146">
    <property type="entry name" value="B3/B4_tRNA-bd"/>
</dbReference>
<dbReference type="Gene3D" id="3.30.56.10">
    <property type="match status" value="2"/>
</dbReference>
<dbReference type="RefSeq" id="WP_422921027.1">
    <property type="nucleotide sequence ID" value="NZ_JAMZEJ010000010.1"/>
</dbReference>
<evidence type="ECO:0000256" key="14">
    <source>
        <dbReference type="ARBA" id="ARBA00049255"/>
    </source>
</evidence>
<keyword evidence="8 15" id="KW-0547">Nucleotide-binding</keyword>
<evidence type="ECO:0000256" key="8">
    <source>
        <dbReference type="ARBA" id="ARBA00022741"/>
    </source>
</evidence>
<dbReference type="NCBIfam" id="NF045760">
    <property type="entry name" value="YtpR"/>
    <property type="match status" value="1"/>
</dbReference>
<name>A0ABT1W0Z6_9PROT</name>
<feature type="domain" description="FDX-ACB" evidence="18">
    <location>
        <begin position="733"/>
        <end position="826"/>
    </location>
</feature>
<dbReference type="SUPFAM" id="SSF54991">
    <property type="entry name" value="Anticodon-binding domain of PheRS"/>
    <property type="match status" value="1"/>
</dbReference>
<dbReference type="InterPro" id="IPR005147">
    <property type="entry name" value="tRNA_synthase_B5-dom"/>
</dbReference>
<evidence type="ECO:0000256" key="5">
    <source>
        <dbReference type="ARBA" id="ARBA00022555"/>
    </source>
</evidence>
<evidence type="ECO:0000256" key="2">
    <source>
        <dbReference type="ARBA" id="ARBA00008653"/>
    </source>
</evidence>
<keyword evidence="11 16" id="KW-0694">RNA-binding</keyword>
<comment type="catalytic activity">
    <reaction evidence="14 15">
        <text>tRNA(Phe) + L-phenylalanine + ATP = L-phenylalanyl-tRNA(Phe) + AMP + diphosphate + H(+)</text>
        <dbReference type="Rhea" id="RHEA:19413"/>
        <dbReference type="Rhea" id="RHEA-COMP:9668"/>
        <dbReference type="Rhea" id="RHEA-COMP:9699"/>
        <dbReference type="ChEBI" id="CHEBI:15378"/>
        <dbReference type="ChEBI" id="CHEBI:30616"/>
        <dbReference type="ChEBI" id="CHEBI:33019"/>
        <dbReference type="ChEBI" id="CHEBI:58095"/>
        <dbReference type="ChEBI" id="CHEBI:78442"/>
        <dbReference type="ChEBI" id="CHEBI:78531"/>
        <dbReference type="ChEBI" id="CHEBI:456215"/>
        <dbReference type="EC" id="6.1.1.20"/>
    </reaction>
</comment>
<evidence type="ECO:0000256" key="9">
    <source>
        <dbReference type="ARBA" id="ARBA00022840"/>
    </source>
</evidence>
<dbReference type="SUPFAM" id="SSF50249">
    <property type="entry name" value="Nucleic acid-binding proteins"/>
    <property type="match status" value="1"/>
</dbReference>
<evidence type="ECO:0000259" key="18">
    <source>
        <dbReference type="PROSITE" id="PS51447"/>
    </source>
</evidence>
<comment type="caution">
    <text evidence="20">The sequence shown here is derived from an EMBL/GenBank/DDBJ whole genome shotgun (WGS) entry which is preliminary data.</text>
</comment>
<dbReference type="InterPro" id="IPR009061">
    <property type="entry name" value="DNA-bd_dom_put_sf"/>
</dbReference>
<dbReference type="CDD" id="cd02796">
    <property type="entry name" value="tRNA_bind_bactPheRS"/>
    <property type="match status" value="1"/>
</dbReference>
<dbReference type="PANTHER" id="PTHR10947:SF0">
    <property type="entry name" value="PHENYLALANINE--TRNA LIGASE BETA SUBUNIT"/>
    <property type="match status" value="1"/>
</dbReference>
<dbReference type="GO" id="GO:0004826">
    <property type="term" value="F:phenylalanine-tRNA ligase activity"/>
    <property type="evidence" value="ECO:0007669"/>
    <property type="project" value="UniProtKB-EC"/>
</dbReference>
<evidence type="ECO:0000259" key="17">
    <source>
        <dbReference type="PROSITE" id="PS50886"/>
    </source>
</evidence>
<dbReference type="SUPFAM" id="SSF46955">
    <property type="entry name" value="Putative DNA-binding domain"/>
    <property type="match status" value="1"/>
</dbReference>
<dbReference type="InterPro" id="IPR002547">
    <property type="entry name" value="tRNA-bd_dom"/>
</dbReference>
<comment type="similarity">
    <text evidence="2 15">Belongs to the phenylalanyl-tRNA synthetase beta subunit family. Type 1 subfamily.</text>
</comment>
<keyword evidence="9 15" id="KW-0067">ATP-binding</keyword>
<dbReference type="Gene3D" id="3.30.70.380">
    <property type="entry name" value="Ferrodoxin-fold anticodon-binding domain"/>
    <property type="match status" value="1"/>
</dbReference>
<feature type="domain" description="TRNA-binding" evidence="17">
    <location>
        <begin position="39"/>
        <end position="152"/>
    </location>
</feature>
<evidence type="ECO:0000256" key="12">
    <source>
        <dbReference type="ARBA" id="ARBA00022917"/>
    </source>
</evidence>
<dbReference type="Pfam" id="PF01588">
    <property type="entry name" value="tRNA_bind"/>
    <property type="match status" value="1"/>
</dbReference>
<dbReference type="InterPro" id="IPR045060">
    <property type="entry name" value="Phe-tRNA-ligase_IIc_bsu"/>
</dbReference>
<organism evidence="20 21">
    <name type="scientific">Rhizosaccharibacter radicis</name>
    <dbReference type="NCBI Taxonomy" id="2782605"/>
    <lineage>
        <taxon>Bacteria</taxon>
        <taxon>Pseudomonadati</taxon>
        <taxon>Pseudomonadota</taxon>
        <taxon>Alphaproteobacteria</taxon>
        <taxon>Acetobacterales</taxon>
        <taxon>Acetobacteraceae</taxon>
        <taxon>Rhizosaccharibacter</taxon>
    </lineage>
</organism>
<dbReference type="Pfam" id="PF17759">
    <property type="entry name" value="tRNA_synthFbeta"/>
    <property type="match status" value="1"/>
</dbReference>
<dbReference type="Pfam" id="PF03483">
    <property type="entry name" value="B3_4"/>
    <property type="match status" value="1"/>
</dbReference>